<keyword evidence="3" id="KW-0862">Zinc</keyword>
<dbReference type="CDD" id="cd06526">
    <property type="entry name" value="metazoan_ACD"/>
    <property type="match status" value="1"/>
</dbReference>
<dbReference type="Gene3D" id="2.60.40.790">
    <property type="match status" value="1"/>
</dbReference>
<feature type="binding site" evidence="3">
    <location>
        <position position="88"/>
    </location>
    <ligand>
        <name>Zn(2+)</name>
        <dbReference type="ChEBI" id="CHEBI:29105"/>
        <label>1</label>
    </ligand>
</feature>
<sequence length="158" mass="18148">MSLSPFFFREMMKPLRLIENQMRLADQVFESLAAPTFRIVPQLRETSNEYVVQDKEKLQIKLDVQEFKPEEISIKTINGNAIEIQAKHEEKHNDKGFISREFVRRFVLPEGHDIKKMVSSLSQSGLLTITAPKINPEPIETGEKTIPITHEEGKSGDK</sequence>
<evidence type="ECO:0000256" key="3">
    <source>
        <dbReference type="PIRSR" id="PIRSR036514-1"/>
    </source>
</evidence>
<dbReference type="PRINTS" id="PR00299">
    <property type="entry name" value="ACRYSTALLIN"/>
</dbReference>
<evidence type="ECO:0000256" key="1">
    <source>
        <dbReference type="ARBA" id="ARBA00023016"/>
    </source>
</evidence>
<protein>
    <recommendedName>
        <fullName evidence="7">SHSP domain-containing protein</fullName>
    </recommendedName>
</protein>
<dbReference type="SUPFAM" id="SSF49764">
    <property type="entry name" value="HSP20-like chaperones"/>
    <property type="match status" value="1"/>
</dbReference>
<evidence type="ECO:0000256" key="6">
    <source>
        <dbReference type="SAM" id="MobiDB-lite"/>
    </source>
</evidence>
<dbReference type="PANTHER" id="PTHR45640">
    <property type="entry name" value="HEAT SHOCK PROTEIN HSP-12.2-RELATED"/>
    <property type="match status" value="1"/>
</dbReference>
<gene>
    <name evidence="8" type="ORF">HHI36_018249</name>
</gene>
<name>A0ABD2P0D4_9CUCU</name>
<keyword evidence="9" id="KW-1185">Reference proteome</keyword>
<dbReference type="PANTHER" id="PTHR45640:SF13">
    <property type="entry name" value="HEAT SHOCK PROTEIN 22-RELATED"/>
    <property type="match status" value="1"/>
</dbReference>
<organism evidence="8 9">
    <name type="scientific">Cryptolaemus montrouzieri</name>
    <dbReference type="NCBI Taxonomy" id="559131"/>
    <lineage>
        <taxon>Eukaryota</taxon>
        <taxon>Metazoa</taxon>
        <taxon>Ecdysozoa</taxon>
        <taxon>Arthropoda</taxon>
        <taxon>Hexapoda</taxon>
        <taxon>Insecta</taxon>
        <taxon>Pterygota</taxon>
        <taxon>Neoptera</taxon>
        <taxon>Endopterygota</taxon>
        <taxon>Coleoptera</taxon>
        <taxon>Polyphaga</taxon>
        <taxon>Cucujiformia</taxon>
        <taxon>Coccinelloidea</taxon>
        <taxon>Coccinellidae</taxon>
        <taxon>Scymninae</taxon>
        <taxon>Scymnini</taxon>
        <taxon>Cryptolaemus</taxon>
    </lineage>
</organism>
<reference evidence="8 9" key="1">
    <citation type="journal article" date="2021" name="BMC Biol.">
        <title>Horizontally acquired antibacterial genes associated with adaptive radiation of ladybird beetles.</title>
        <authorList>
            <person name="Li H.S."/>
            <person name="Tang X.F."/>
            <person name="Huang Y.H."/>
            <person name="Xu Z.Y."/>
            <person name="Chen M.L."/>
            <person name="Du X.Y."/>
            <person name="Qiu B.Y."/>
            <person name="Chen P.T."/>
            <person name="Zhang W."/>
            <person name="Slipinski A."/>
            <person name="Escalona H.E."/>
            <person name="Waterhouse R.M."/>
            <person name="Zwick A."/>
            <person name="Pang H."/>
        </authorList>
    </citation>
    <scope>NUCLEOTIDE SEQUENCE [LARGE SCALE GENOMIC DNA]</scope>
    <source>
        <strain evidence="8">SYSU2018</strain>
    </source>
</reference>
<feature type="compositionally biased region" description="Basic and acidic residues" evidence="6">
    <location>
        <begin position="149"/>
        <end position="158"/>
    </location>
</feature>
<keyword evidence="1" id="KW-0346">Stress response</keyword>
<dbReference type="GO" id="GO:0005737">
    <property type="term" value="C:cytoplasm"/>
    <property type="evidence" value="ECO:0007669"/>
    <property type="project" value="UniProtKB-ARBA"/>
</dbReference>
<feature type="binding site" evidence="3">
    <location>
        <position position="90"/>
    </location>
    <ligand>
        <name>Zn(2+)</name>
        <dbReference type="ChEBI" id="CHEBI:29105"/>
        <label>1</label>
    </ligand>
</feature>
<comment type="caution">
    <text evidence="8">The sequence shown here is derived from an EMBL/GenBank/DDBJ whole genome shotgun (WGS) entry which is preliminary data.</text>
</comment>
<feature type="region of interest" description="Disordered" evidence="6">
    <location>
        <begin position="135"/>
        <end position="158"/>
    </location>
</feature>
<comment type="similarity">
    <text evidence="2 4 5">Belongs to the small heat shock protein (HSP20) family.</text>
</comment>
<dbReference type="InterPro" id="IPR008978">
    <property type="entry name" value="HSP20-like_chaperone"/>
</dbReference>
<evidence type="ECO:0000313" key="9">
    <source>
        <dbReference type="Proteomes" id="UP001516400"/>
    </source>
</evidence>
<dbReference type="PIRSF" id="PIRSF036514">
    <property type="entry name" value="Sm_HSP_B1"/>
    <property type="match status" value="1"/>
</dbReference>
<dbReference type="InterPro" id="IPR001436">
    <property type="entry name" value="Alpha-crystallin/sHSP_animal"/>
</dbReference>
<dbReference type="EMBL" id="JABFTP020000165">
    <property type="protein sequence ID" value="KAL3284081.1"/>
    <property type="molecule type" value="Genomic_DNA"/>
</dbReference>
<dbReference type="GO" id="GO:0009408">
    <property type="term" value="P:response to heat"/>
    <property type="evidence" value="ECO:0007669"/>
    <property type="project" value="UniProtKB-ARBA"/>
</dbReference>
<dbReference type="InterPro" id="IPR055269">
    <property type="entry name" value="Alpha-crystallin/HSP_16"/>
</dbReference>
<feature type="domain" description="SHSP" evidence="7">
    <location>
        <begin position="38"/>
        <end position="151"/>
    </location>
</feature>
<evidence type="ECO:0000256" key="2">
    <source>
        <dbReference type="PIRNR" id="PIRNR036514"/>
    </source>
</evidence>
<dbReference type="InterPro" id="IPR002068">
    <property type="entry name" value="A-crystallin/Hsp20_dom"/>
</dbReference>
<evidence type="ECO:0000256" key="5">
    <source>
        <dbReference type="RuleBase" id="RU003616"/>
    </source>
</evidence>
<proteinExistence type="inferred from homology"/>
<dbReference type="PROSITE" id="PS01031">
    <property type="entry name" value="SHSP"/>
    <property type="match status" value="1"/>
</dbReference>
<evidence type="ECO:0000313" key="8">
    <source>
        <dbReference type="EMBL" id="KAL3284081.1"/>
    </source>
</evidence>
<evidence type="ECO:0000259" key="7">
    <source>
        <dbReference type="PROSITE" id="PS01031"/>
    </source>
</evidence>
<evidence type="ECO:0000256" key="4">
    <source>
        <dbReference type="PROSITE-ProRule" id="PRU00285"/>
    </source>
</evidence>
<dbReference type="Proteomes" id="UP001516400">
    <property type="component" value="Unassembled WGS sequence"/>
</dbReference>
<keyword evidence="3" id="KW-0479">Metal-binding</keyword>
<dbReference type="Pfam" id="PF00011">
    <property type="entry name" value="HSP20"/>
    <property type="match status" value="1"/>
</dbReference>
<accession>A0ABD2P0D4</accession>
<dbReference type="AlphaFoldDB" id="A0ABD2P0D4"/>